<dbReference type="OrthoDB" id="4640276at2"/>
<evidence type="ECO:0000256" key="1">
    <source>
        <dbReference type="ARBA" id="ARBA00012020"/>
    </source>
</evidence>
<dbReference type="InterPro" id="IPR008893">
    <property type="entry name" value="WGR_domain"/>
</dbReference>
<dbReference type="SUPFAM" id="SSF142921">
    <property type="entry name" value="WGR domain-like"/>
    <property type="match status" value="1"/>
</dbReference>
<feature type="region of interest" description="Disordered" evidence="6">
    <location>
        <begin position="1"/>
        <end position="26"/>
    </location>
</feature>
<dbReference type="GO" id="GO:0006302">
    <property type="term" value="P:double-strand break repair"/>
    <property type="evidence" value="ECO:0007669"/>
    <property type="project" value="TreeGrafter"/>
</dbReference>
<dbReference type="Pfam" id="PF05406">
    <property type="entry name" value="WGR"/>
    <property type="match status" value="1"/>
</dbReference>
<comment type="catalytic activity">
    <reaction evidence="5">
        <text>NAD(+) + (ADP-D-ribosyl)n-acceptor = nicotinamide + (ADP-D-ribosyl)n+1-acceptor + H(+).</text>
        <dbReference type="EC" id="2.4.2.30"/>
    </reaction>
</comment>
<organism evidence="8 9">
    <name type="scientific">Flavilitoribacter nigricans (strain ATCC 23147 / DSM 23189 / NBRC 102662 / NCIMB 1420 / SS-2)</name>
    <name type="common">Lewinella nigricans</name>
    <dbReference type="NCBI Taxonomy" id="1122177"/>
    <lineage>
        <taxon>Bacteria</taxon>
        <taxon>Pseudomonadati</taxon>
        <taxon>Bacteroidota</taxon>
        <taxon>Saprospiria</taxon>
        <taxon>Saprospirales</taxon>
        <taxon>Lewinellaceae</taxon>
        <taxon>Flavilitoribacter</taxon>
    </lineage>
</organism>
<dbReference type="CDD" id="cd07996">
    <property type="entry name" value="WGR_MMR_like"/>
    <property type="match status" value="1"/>
</dbReference>
<dbReference type="InterPro" id="IPR012317">
    <property type="entry name" value="Poly(ADP-ribose)pol_cat_dom"/>
</dbReference>
<evidence type="ECO:0000256" key="6">
    <source>
        <dbReference type="SAM" id="MobiDB-lite"/>
    </source>
</evidence>
<evidence type="ECO:0000313" key="9">
    <source>
        <dbReference type="Proteomes" id="UP000223913"/>
    </source>
</evidence>
<evidence type="ECO:0000256" key="3">
    <source>
        <dbReference type="ARBA" id="ARBA00022679"/>
    </source>
</evidence>
<dbReference type="PANTHER" id="PTHR10459">
    <property type="entry name" value="DNA LIGASE"/>
    <property type="match status" value="1"/>
</dbReference>
<evidence type="ECO:0000256" key="2">
    <source>
        <dbReference type="ARBA" id="ARBA00022676"/>
    </source>
</evidence>
<keyword evidence="4" id="KW-0520">NAD</keyword>
<keyword evidence="2" id="KW-0328">Glycosyltransferase</keyword>
<dbReference type="GO" id="GO:0070212">
    <property type="term" value="P:protein poly-ADP-ribosylation"/>
    <property type="evidence" value="ECO:0007669"/>
    <property type="project" value="TreeGrafter"/>
</dbReference>
<dbReference type="GO" id="GO:0003950">
    <property type="term" value="F:NAD+ poly-ADP-ribosyltransferase activity"/>
    <property type="evidence" value="ECO:0007669"/>
    <property type="project" value="UniProtKB-EC"/>
</dbReference>
<gene>
    <name evidence="8" type="ORF">CRP01_28045</name>
</gene>
<dbReference type="PANTHER" id="PTHR10459:SF60">
    <property type="entry name" value="POLY [ADP-RIBOSE] POLYMERASE 2"/>
    <property type="match status" value="1"/>
</dbReference>
<evidence type="ECO:0000259" key="7">
    <source>
        <dbReference type="PROSITE" id="PS51059"/>
    </source>
</evidence>
<evidence type="ECO:0000256" key="4">
    <source>
        <dbReference type="ARBA" id="ARBA00023027"/>
    </source>
</evidence>
<dbReference type="EMBL" id="PDUD01000033">
    <property type="protein sequence ID" value="PHN03318.1"/>
    <property type="molecule type" value="Genomic_DNA"/>
</dbReference>
<reference evidence="8 9" key="1">
    <citation type="submission" date="2017-10" db="EMBL/GenBank/DDBJ databases">
        <title>The draft genome sequence of Lewinella nigricans NBRC 102662.</title>
        <authorList>
            <person name="Wang K."/>
        </authorList>
    </citation>
    <scope>NUCLEOTIDE SEQUENCE [LARGE SCALE GENOMIC DNA]</scope>
    <source>
        <strain evidence="8 9">NBRC 102662</strain>
    </source>
</reference>
<evidence type="ECO:0000256" key="5">
    <source>
        <dbReference type="ARBA" id="ARBA00033987"/>
    </source>
</evidence>
<proteinExistence type="predicted"/>
<feature type="domain" description="PARP catalytic" evidence="7">
    <location>
        <begin position="231"/>
        <end position="433"/>
    </location>
</feature>
<feature type="compositionally biased region" description="Polar residues" evidence="6">
    <location>
        <begin position="1"/>
        <end position="15"/>
    </location>
</feature>
<dbReference type="GO" id="GO:1990404">
    <property type="term" value="F:NAD+-protein mono-ADP-ribosyltransferase activity"/>
    <property type="evidence" value="ECO:0007669"/>
    <property type="project" value="TreeGrafter"/>
</dbReference>
<dbReference type="InterPro" id="IPR049809">
    <property type="entry name" value="YehF/YfeS-like_WGR"/>
</dbReference>
<dbReference type="Gene3D" id="3.90.228.10">
    <property type="match status" value="1"/>
</dbReference>
<dbReference type="Proteomes" id="UP000223913">
    <property type="component" value="Unassembled WGS sequence"/>
</dbReference>
<evidence type="ECO:0000313" key="8">
    <source>
        <dbReference type="EMBL" id="PHN03318.1"/>
    </source>
</evidence>
<dbReference type="PROSITE" id="PS51059">
    <property type="entry name" value="PARP_CATALYTIC"/>
    <property type="match status" value="1"/>
</dbReference>
<dbReference type="SUPFAM" id="SSF56399">
    <property type="entry name" value="ADP-ribosylation"/>
    <property type="match status" value="1"/>
</dbReference>
<keyword evidence="3" id="KW-0808">Transferase</keyword>
<protein>
    <recommendedName>
        <fullName evidence="1">NAD(+) ADP-ribosyltransferase</fullName>
        <ecNumber evidence="1">2.4.2.30</ecNumber>
    </recommendedName>
</protein>
<keyword evidence="9" id="KW-1185">Reference proteome</keyword>
<sequence length="433" mass="49359">MVKVPTNWQLDQSSPAPAIVDSKPNATEKTPLKTARLIMVSAHNNNKFYEMKEQPDGTFLVAYGRVGTAGTSVSYPMRLWDRKIREKLQKGYLDQTHLFAEEIAHTGLEAIEHPGVRGLMSFLVNAARQSIRHNYQVSAEQVTQVQVDQAQLVLDQLVDLGTKTKVPGEINELLLDLYRIIPRRMRKVQDHLIEALDTEEDRSELDNLLAAEQATLDVMRGQVKMNTQRQEQGTEPTDLLRSMGLSVEPVTEDASIRHIREMMGKDARKFHRAYAVINHHTQRSFDQFLEGAADKETRLFWHGSRNENWLSILGSGLVLRPANAVITGKMFGYGLYFADKCRKSLNYSSLRGSYWSGGTQNRAYLALYDVHIGKPLKIKNHQGWCYELTEENLRKRGNYDSLFAQGGADLINNEYIVYNQAQCTVRYLIELRD</sequence>
<dbReference type="InterPro" id="IPR036930">
    <property type="entry name" value="WGR_dom_sf"/>
</dbReference>
<dbReference type="EC" id="2.4.2.30" evidence="1"/>
<dbReference type="AlphaFoldDB" id="A0A2D0N4K9"/>
<dbReference type="Pfam" id="PF00644">
    <property type="entry name" value="PARP"/>
    <property type="match status" value="1"/>
</dbReference>
<name>A0A2D0N4K9_FLAN2</name>
<comment type="caution">
    <text evidence="8">The sequence shown here is derived from an EMBL/GenBank/DDBJ whole genome shotgun (WGS) entry which is preliminary data.</text>
</comment>
<accession>A0A2D0N4K9</accession>
<dbReference type="InterPro" id="IPR050800">
    <property type="entry name" value="ARTD/PARP"/>
</dbReference>